<name>A0ABY3SGT0_9BACL</name>
<keyword evidence="4 7" id="KW-0812">Transmembrane</keyword>
<feature type="transmembrane region" description="Helical" evidence="7">
    <location>
        <begin position="263"/>
        <end position="283"/>
    </location>
</feature>
<accession>A0ABY3SGT0</accession>
<evidence type="ECO:0000256" key="3">
    <source>
        <dbReference type="ARBA" id="ARBA00022448"/>
    </source>
</evidence>
<dbReference type="InterPro" id="IPR011701">
    <property type="entry name" value="MFS"/>
</dbReference>
<feature type="transmembrane region" description="Helical" evidence="7">
    <location>
        <begin position="172"/>
        <end position="193"/>
    </location>
</feature>
<evidence type="ECO:0000313" key="10">
    <source>
        <dbReference type="Proteomes" id="UP001649230"/>
    </source>
</evidence>
<dbReference type="InterPro" id="IPR020846">
    <property type="entry name" value="MFS_dom"/>
</dbReference>
<dbReference type="Pfam" id="PF07690">
    <property type="entry name" value="MFS_1"/>
    <property type="match status" value="1"/>
</dbReference>
<feature type="transmembrane region" description="Helical" evidence="7">
    <location>
        <begin position="23"/>
        <end position="49"/>
    </location>
</feature>
<keyword evidence="5 7" id="KW-1133">Transmembrane helix</keyword>
<dbReference type="Gene3D" id="1.20.1250.20">
    <property type="entry name" value="MFS general substrate transporter like domains"/>
    <property type="match status" value="2"/>
</dbReference>
<feature type="transmembrane region" description="Helical" evidence="7">
    <location>
        <begin position="228"/>
        <end position="251"/>
    </location>
</feature>
<feature type="transmembrane region" description="Helical" evidence="7">
    <location>
        <begin position="289"/>
        <end position="311"/>
    </location>
</feature>
<dbReference type="PROSITE" id="PS50850">
    <property type="entry name" value="MFS"/>
    <property type="match status" value="1"/>
</dbReference>
<evidence type="ECO:0000256" key="5">
    <source>
        <dbReference type="ARBA" id="ARBA00022989"/>
    </source>
</evidence>
<organism evidence="9 10">
    <name type="scientific">Paenibacillus hexagrammi</name>
    <dbReference type="NCBI Taxonomy" id="2908839"/>
    <lineage>
        <taxon>Bacteria</taxon>
        <taxon>Bacillati</taxon>
        <taxon>Bacillota</taxon>
        <taxon>Bacilli</taxon>
        <taxon>Bacillales</taxon>
        <taxon>Paenibacillaceae</taxon>
        <taxon>Paenibacillus</taxon>
    </lineage>
</organism>
<evidence type="ECO:0000256" key="2">
    <source>
        <dbReference type="ARBA" id="ARBA00008335"/>
    </source>
</evidence>
<reference evidence="9 10" key="1">
    <citation type="journal article" date="2024" name="Int. J. Syst. Evol. Microbiol.">
        <title>Paenibacillus hexagrammi sp. nov., a novel bacterium isolated from the gut content of Hexagrammos agrammus.</title>
        <authorList>
            <person name="Jung H.K."/>
            <person name="Kim D.G."/>
            <person name="Zin H."/>
            <person name="Park J."/>
            <person name="Jung H."/>
            <person name="Kim Y.O."/>
            <person name="Kong H.J."/>
            <person name="Kim J.W."/>
            <person name="Kim Y.S."/>
        </authorList>
    </citation>
    <scope>NUCLEOTIDE SEQUENCE [LARGE SCALE GENOMIC DNA]</scope>
    <source>
        <strain evidence="9 10">YPD9-1</strain>
    </source>
</reference>
<feature type="domain" description="Major facilitator superfamily (MFS) profile" evidence="8">
    <location>
        <begin position="1"/>
        <end position="315"/>
    </location>
</feature>
<evidence type="ECO:0000256" key="1">
    <source>
        <dbReference type="ARBA" id="ARBA00004651"/>
    </source>
</evidence>
<dbReference type="Proteomes" id="UP001649230">
    <property type="component" value="Chromosome"/>
</dbReference>
<evidence type="ECO:0000256" key="4">
    <source>
        <dbReference type="ARBA" id="ARBA00022692"/>
    </source>
</evidence>
<dbReference type="InterPro" id="IPR051788">
    <property type="entry name" value="MFS_Transporter"/>
</dbReference>
<dbReference type="SUPFAM" id="SSF103473">
    <property type="entry name" value="MFS general substrate transporter"/>
    <property type="match status" value="1"/>
</dbReference>
<dbReference type="PANTHER" id="PTHR23514">
    <property type="entry name" value="BYPASS OF STOP CODON PROTEIN 6"/>
    <property type="match status" value="1"/>
</dbReference>
<evidence type="ECO:0000256" key="7">
    <source>
        <dbReference type="SAM" id="Phobius"/>
    </source>
</evidence>
<proteinExistence type="inferred from homology"/>
<keyword evidence="3" id="KW-0813">Transport</keyword>
<dbReference type="PANTHER" id="PTHR23514:SF3">
    <property type="entry name" value="BYPASS OF STOP CODON PROTEIN 6"/>
    <property type="match status" value="1"/>
</dbReference>
<comment type="subcellular location">
    <subcellularLocation>
        <location evidence="1">Cell membrane</location>
        <topology evidence="1">Multi-pass membrane protein</topology>
    </subcellularLocation>
</comment>
<feature type="transmembrane region" description="Helical" evidence="7">
    <location>
        <begin position="135"/>
        <end position="152"/>
    </location>
</feature>
<keyword evidence="6 7" id="KW-0472">Membrane</keyword>
<evidence type="ECO:0000256" key="6">
    <source>
        <dbReference type="ARBA" id="ARBA00023136"/>
    </source>
</evidence>
<dbReference type="InterPro" id="IPR036259">
    <property type="entry name" value="MFS_trans_sf"/>
</dbReference>
<evidence type="ECO:0000313" key="9">
    <source>
        <dbReference type="EMBL" id="UJF32142.1"/>
    </source>
</evidence>
<sequence>MLRLLLSFFAAMAATVLLLPWSMAVTFVFIAGISFGLVESSISTFVLLAAKEQQAIAFSKLEVFFGVGALIMPLISSVLIAAGAWKYAFLLLGGSSLAMAVIWSKLSLGEHDQLLAHKAKRDQPSVKLPRLSKRALAVLLMFMFVFFVYAGMENTIVNFLPSMFKEQMQLSSSMSSLTVTAYWLTMVIGRIFAGVIAEKLTYFRYLAVSYALSLLMVLWWVFNSSAWSGFAIVLLLGLFMSGMFAVALIYANQLLPGRTEQTTSFLIASGGLGGAVLPLASGWSLDRFHVSATVSAIAVGMLVVLLVVLYAKRLKEHPQTAIPLQTAEQHGA</sequence>
<protein>
    <submittedName>
        <fullName evidence="9">MFS transporter</fullName>
    </submittedName>
</protein>
<dbReference type="RefSeq" id="WP_235118487.1">
    <property type="nucleotide sequence ID" value="NZ_CP090978.1"/>
</dbReference>
<comment type="similarity">
    <text evidence="2">Belongs to the major facilitator superfamily.</text>
</comment>
<feature type="transmembrane region" description="Helical" evidence="7">
    <location>
        <begin position="205"/>
        <end position="222"/>
    </location>
</feature>
<evidence type="ECO:0000259" key="8">
    <source>
        <dbReference type="PROSITE" id="PS50850"/>
    </source>
</evidence>
<gene>
    <name evidence="9" type="ORF">L0M14_20770</name>
</gene>
<keyword evidence="10" id="KW-1185">Reference proteome</keyword>
<feature type="transmembrane region" description="Helical" evidence="7">
    <location>
        <begin position="61"/>
        <end position="81"/>
    </location>
</feature>
<dbReference type="EMBL" id="CP090978">
    <property type="protein sequence ID" value="UJF32142.1"/>
    <property type="molecule type" value="Genomic_DNA"/>
</dbReference>
<feature type="transmembrane region" description="Helical" evidence="7">
    <location>
        <begin position="87"/>
        <end position="108"/>
    </location>
</feature>